<name>A0A853AGU2_9PSEU</name>
<feature type="domain" description="Flavoprotein" evidence="1">
    <location>
        <begin position="15"/>
        <end position="141"/>
    </location>
</feature>
<dbReference type="Pfam" id="PF02441">
    <property type="entry name" value="Flavoprotein"/>
    <property type="match status" value="1"/>
</dbReference>
<evidence type="ECO:0000313" key="3">
    <source>
        <dbReference type="Proteomes" id="UP000587002"/>
    </source>
</evidence>
<dbReference type="InterPro" id="IPR003382">
    <property type="entry name" value="Flavoprotein"/>
</dbReference>
<dbReference type="Proteomes" id="UP000587002">
    <property type="component" value="Unassembled WGS sequence"/>
</dbReference>
<protein>
    <recommendedName>
        <fullName evidence="1">Flavoprotein domain-containing protein</fullName>
    </recommendedName>
</protein>
<dbReference type="Gene3D" id="3.40.50.1950">
    <property type="entry name" value="Flavin prenyltransferase-like"/>
    <property type="match status" value="1"/>
</dbReference>
<dbReference type="EMBL" id="JACCFJ010000001">
    <property type="protein sequence ID" value="NYI82319.1"/>
    <property type="molecule type" value="Genomic_DNA"/>
</dbReference>
<keyword evidence="3" id="KW-1185">Reference proteome</keyword>
<proteinExistence type="predicted"/>
<comment type="caution">
    <text evidence="2">The sequence shown here is derived from an EMBL/GenBank/DDBJ whole genome shotgun (WGS) entry which is preliminary data.</text>
</comment>
<reference evidence="2 3" key="1">
    <citation type="submission" date="2020-07" db="EMBL/GenBank/DDBJ databases">
        <title>Sequencing the genomes of 1000 actinobacteria strains.</title>
        <authorList>
            <person name="Klenk H.-P."/>
        </authorList>
    </citation>
    <scope>NUCLEOTIDE SEQUENCE [LARGE SCALE GENOMIC DNA]</scope>
    <source>
        <strain evidence="2 3">DSM 44065</strain>
    </source>
</reference>
<dbReference type="GO" id="GO:0003824">
    <property type="term" value="F:catalytic activity"/>
    <property type="evidence" value="ECO:0007669"/>
    <property type="project" value="InterPro"/>
</dbReference>
<dbReference type="InterPro" id="IPR036551">
    <property type="entry name" value="Flavin_trans-like"/>
</dbReference>
<accession>A0A853AGU2</accession>
<evidence type="ECO:0000259" key="1">
    <source>
        <dbReference type="Pfam" id="PF02441"/>
    </source>
</evidence>
<gene>
    <name evidence="2" type="ORF">HNR68_000949</name>
</gene>
<dbReference type="SUPFAM" id="SSF52507">
    <property type="entry name" value="Homo-oligomeric flavin-containing Cys decarboxylases, HFCD"/>
    <property type="match status" value="1"/>
</dbReference>
<evidence type="ECO:0000313" key="2">
    <source>
        <dbReference type="EMBL" id="NYI82319.1"/>
    </source>
</evidence>
<organism evidence="2 3">
    <name type="scientific">Saccharopolyspora hordei</name>
    <dbReference type="NCBI Taxonomy" id="1838"/>
    <lineage>
        <taxon>Bacteria</taxon>
        <taxon>Bacillati</taxon>
        <taxon>Actinomycetota</taxon>
        <taxon>Actinomycetes</taxon>
        <taxon>Pseudonocardiales</taxon>
        <taxon>Pseudonocardiaceae</taxon>
        <taxon>Saccharopolyspora</taxon>
    </lineage>
</organism>
<sequence>MRTLGVIGCAAGGVEVLRTELVEPALARGWRVAVTLTPTAGTWLRATGEVERISQVTGLPCRVEPRLPGAGRPHPEIDCYLVCPATGNTVVKLALGIADNQALTTLGEAIGTPGLPVVVFPKVNATQVRHPAWQSHVDTLRAAGVHLLLDERFAEHGPRSGKAPGIPWSRVLDEVEAVTP</sequence>
<dbReference type="AlphaFoldDB" id="A0A853AGU2"/>
<dbReference type="RefSeq" id="WP_343049940.1">
    <property type="nucleotide sequence ID" value="NZ_BAABFH010000001.1"/>
</dbReference>